<dbReference type="RefSeq" id="WP_095986557.1">
    <property type="nucleotide sequence ID" value="NZ_CP022098.1"/>
</dbReference>
<dbReference type="Proteomes" id="UP000217257">
    <property type="component" value="Chromosome"/>
</dbReference>
<dbReference type="SUPFAM" id="SSF56601">
    <property type="entry name" value="beta-lactamase/transpeptidase-like"/>
    <property type="match status" value="1"/>
</dbReference>
<gene>
    <name evidence="1" type="ORF">CYFUS_003808</name>
</gene>
<evidence type="ECO:0000313" key="1">
    <source>
        <dbReference type="EMBL" id="ATB38374.1"/>
    </source>
</evidence>
<sequence>MGWAAVTAVVLAATPVFVTRGDVTPEAALRTEAEATWRALEARYVAEAGGAPARAPATVLLKRGETLLPSRNGQGRPGVVELRQDSAGVLDVRLRVALRHELAHQLLWWACPASAEDRLFHEAFALAVSGELAEWREAPYQSLASASVELARSPDVDTPRARRALARVLNEDAGFPRALTRRLRRCQEGTRWTVPLSVGELAGHAERSVAQATVVLSRHSGEVLFSEGAFRTAMPYGSTLKPFVVAGSTAAPPVLAPRAEVAEWMCGERMPERMDVRTALLRSCNGYFLDWEGKGSAPRAFGAWGAVLSAVGLSSEPLDMADAIGLRATLSLSPWGLAQAYRLLAEARPDVLTWLADNAARGTLSELPASRDYAGVATKTGTVRDEESRPVLGWIVAVDADLVAVVARPGKMPRAFADEVPRLLARVRSQHAGLEAARVQVLGLVSPDSVEARCLGAGFVLEDGTPRAVSGDFTKLEPWVKKGGAVCLGSPWRVRFPELPAGRDYAGVLTWSPPPPYAPPAGVPTSPTALKARKGSAYVFRTTRLQYTAGVVTAEDAALKGEARVALARVVAHNERHADERHPGRPLCDTTHCQSFQGTVRIAPEDARALRLPALRWREWLTFSKGGQEPWTQTRPRAQVESLLGRGVTAVRFAEGRVHYLRTRNEGGAVFDAPESLPCEVLRSTLKLPACPRSAAFEDARVTFQGQGQGHGEGLDVEAAKASGAPQEQLLEAAYGAR</sequence>
<reference evidence="1 2" key="1">
    <citation type="submission" date="2017-06" db="EMBL/GenBank/DDBJ databases">
        <title>Sequencing and comparative analysis of myxobacterial genomes.</title>
        <authorList>
            <person name="Rupp O."/>
            <person name="Goesmann A."/>
            <person name="Sogaard-Andersen L."/>
        </authorList>
    </citation>
    <scope>NUCLEOTIDE SEQUENCE [LARGE SCALE GENOMIC DNA]</scope>
    <source>
        <strain evidence="1 2">DSM 52655</strain>
    </source>
</reference>
<name>A0A250J342_9BACT</name>
<proteinExistence type="predicted"/>
<organism evidence="1 2">
    <name type="scientific">Cystobacter fuscus</name>
    <dbReference type="NCBI Taxonomy" id="43"/>
    <lineage>
        <taxon>Bacteria</taxon>
        <taxon>Pseudomonadati</taxon>
        <taxon>Myxococcota</taxon>
        <taxon>Myxococcia</taxon>
        <taxon>Myxococcales</taxon>
        <taxon>Cystobacterineae</taxon>
        <taxon>Archangiaceae</taxon>
        <taxon>Cystobacter</taxon>
    </lineage>
</organism>
<dbReference type="AlphaFoldDB" id="A0A250J342"/>
<protein>
    <submittedName>
        <fullName evidence="1">Uncharacterized protein</fullName>
    </submittedName>
</protein>
<accession>A0A250J342</accession>
<dbReference type="KEGG" id="cfus:CYFUS_003808"/>
<dbReference type="Gene3D" id="3.40.710.10">
    <property type="entry name" value="DD-peptidase/beta-lactamase superfamily"/>
    <property type="match status" value="1"/>
</dbReference>
<dbReference type="EMBL" id="CP022098">
    <property type="protein sequence ID" value="ATB38374.1"/>
    <property type="molecule type" value="Genomic_DNA"/>
</dbReference>
<evidence type="ECO:0000313" key="2">
    <source>
        <dbReference type="Proteomes" id="UP000217257"/>
    </source>
</evidence>
<dbReference type="InterPro" id="IPR012338">
    <property type="entry name" value="Beta-lactam/transpept-like"/>
</dbReference>